<keyword evidence="3" id="KW-1015">Disulfide bond</keyword>
<evidence type="ECO:0000256" key="5">
    <source>
        <dbReference type="SAM" id="SignalP"/>
    </source>
</evidence>
<feature type="domain" description="Thioredoxin" evidence="6">
    <location>
        <begin position="31"/>
        <end position="180"/>
    </location>
</feature>
<reference evidence="7" key="1">
    <citation type="submission" date="2019-08" db="EMBL/GenBank/DDBJ databases">
        <title>Comparative genome analysis confer to the adaptation heavy metal polluted environment.</title>
        <authorList>
            <person name="Li Y."/>
        </authorList>
    </citation>
    <scope>NUCLEOTIDE SEQUENCE [LARGE SCALE GENOMIC DNA]</scope>
    <source>
        <strain evidence="7">P1</strain>
    </source>
</reference>
<dbReference type="SUPFAM" id="SSF52833">
    <property type="entry name" value="Thioredoxin-like"/>
    <property type="match status" value="1"/>
</dbReference>
<keyword evidence="2" id="KW-0201">Cytochrome c-type biogenesis</keyword>
<dbReference type="InterPro" id="IPR050553">
    <property type="entry name" value="Thioredoxin_ResA/DsbE_sf"/>
</dbReference>
<keyword evidence="5" id="KW-0732">Signal</keyword>
<evidence type="ECO:0000256" key="2">
    <source>
        <dbReference type="ARBA" id="ARBA00022748"/>
    </source>
</evidence>
<dbReference type="RefSeq" id="WP_112567566.1">
    <property type="nucleotide sequence ID" value="NZ_CP043450.1"/>
</dbReference>
<keyword evidence="8" id="KW-1185">Reference proteome</keyword>
<dbReference type="GO" id="GO:0017004">
    <property type="term" value="P:cytochrome complex assembly"/>
    <property type="evidence" value="ECO:0007669"/>
    <property type="project" value="UniProtKB-KW"/>
</dbReference>
<dbReference type="EMBL" id="CP043450">
    <property type="protein sequence ID" value="QEM11745.1"/>
    <property type="molecule type" value="Genomic_DNA"/>
</dbReference>
<evidence type="ECO:0000256" key="4">
    <source>
        <dbReference type="ARBA" id="ARBA00023284"/>
    </source>
</evidence>
<dbReference type="CDD" id="cd02966">
    <property type="entry name" value="TlpA_like_family"/>
    <property type="match status" value="1"/>
</dbReference>
<dbReference type="InterPro" id="IPR036249">
    <property type="entry name" value="Thioredoxin-like_sf"/>
</dbReference>
<evidence type="ECO:0000313" key="8">
    <source>
        <dbReference type="Proteomes" id="UP000251402"/>
    </source>
</evidence>
<feature type="chain" id="PRO_5022745930" evidence="5">
    <location>
        <begin position="22"/>
        <end position="192"/>
    </location>
</feature>
<dbReference type="PANTHER" id="PTHR42852">
    <property type="entry name" value="THIOL:DISULFIDE INTERCHANGE PROTEIN DSBE"/>
    <property type="match status" value="1"/>
</dbReference>
<keyword evidence="4" id="KW-0676">Redox-active center</keyword>
<dbReference type="PROSITE" id="PS51352">
    <property type="entry name" value="THIOREDOXIN_2"/>
    <property type="match status" value="1"/>
</dbReference>
<dbReference type="PANTHER" id="PTHR42852:SF6">
    <property type="entry name" value="THIOL:DISULFIDE INTERCHANGE PROTEIN DSBE"/>
    <property type="match status" value="1"/>
</dbReference>
<dbReference type="OrthoDB" id="9802923at2"/>
<dbReference type="KEGG" id="mrub:DEO27_017505"/>
<sequence>MKIFKYILSAVLIIAGFSVKAQSDNTYPAYLDIGTNVKNYPKVEWIKGGPVTSFDPNKIYIIELWATWCVPCIQAMPHLNQLAEKFKDKDIVFIAQDVMEKGKDKGYVEKFVDQHPEMKNFNIGYSGGDGSDFDQHWIKAAGINSIPQTFIIQNNTIMWQTGPTKLNEKVLQLLVDGKFSIEAAEAANQTKN</sequence>
<evidence type="ECO:0000256" key="3">
    <source>
        <dbReference type="ARBA" id="ARBA00023157"/>
    </source>
</evidence>
<dbReference type="InterPro" id="IPR013766">
    <property type="entry name" value="Thioredoxin_domain"/>
</dbReference>
<dbReference type="Pfam" id="PF00085">
    <property type="entry name" value="Thioredoxin"/>
    <property type="match status" value="1"/>
</dbReference>
<proteinExistence type="predicted"/>
<dbReference type="Proteomes" id="UP000251402">
    <property type="component" value="Chromosome"/>
</dbReference>
<comment type="subcellular location">
    <subcellularLocation>
        <location evidence="1">Cell envelope</location>
    </subcellularLocation>
</comment>
<dbReference type="AlphaFoldDB" id="A0A5C1I193"/>
<accession>A0A5C1I193</accession>
<name>A0A5C1I193_9SPHI</name>
<protein>
    <submittedName>
        <fullName evidence="7">TlpA family protein disulfide reductase</fullName>
    </submittedName>
</protein>
<gene>
    <name evidence="7" type="ORF">DEO27_017505</name>
</gene>
<evidence type="ECO:0000256" key="1">
    <source>
        <dbReference type="ARBA" id="ARBA00004196"/>
    </source>
</evidence>
<evidence type="ECO:0000259" key="6">
    <source>
        <dbReference type="PROSITE" id="PS51352"/>
    </source>
</evidence>
<organism evidence="7 8">
    <name type="scientific">Mucilaginibacter rubeus</name>
    <dbReference type="NCBI Taxonomy" id="2027860"/>
    <lineage>
        <taxon>Bacteria</taxon>
        <taxon>Pseudomonadati</taxon>
        <taxon>Bacteroidota</taxon>
        <taxon>Sphingobacteriia</taxon>
        <taxon>Sphingobacteriales</taxon>
        <taxon>Sphingobacteriaceae</taxon>
        <taxon>Mucilaginibacter</taxon>
    </lineage>
</organism>
<dbReference type="Gene3D" id="3.40.30.10">
    <property type="entry name" value="Glutaredoxin"/>
    <property type="match status" value="1"/>
</dbReference>
<dbReference type="GO" id="GO:0030313">
    <property type="term" value="C:cell envelope"/>
    <property type="evidence" value="ECO:0007669"/>
    <property type="project" value="UniProtKB-SubCell"/>
</dbReference>
<feature type="signal peptide" evidence="5">
    <location>
        <begin position="1"/>
        <end position="21"/>
    </location>
</feature>
<evidence type="ECO:0000313" key="7">
    <source>
        <dbReference type="EMBL" id="QEM11745.1"/>
    </source>
</evidence>